<dbReference type="Pfam" id="PF05699">
    <property type="entry name" value="Dimer_Tnp_hAT"/>
    <property type="match status" value="1"/>
</dbReference>
<gene>
    <name evidence="2" type="ORF">Ddye_026215</name>
</gene>
<feature type="domain" description="HAT C-terminal dimerisation" evidence="1">
    <location>
        <begin position="1"/>
        <end position="41"/>
    </location>
</feature>
<keyword evidence="3" id="KW-1185">Reference proteome</keyword>
<dbReference type="PANTHER" id="PTHR23272:SF161">
    <property type="entry name" value="ZINC FINGER BED DOMAIN-CONTAINING PROTEIN RICESLEEPER 1-LIKE"/>
    <property type="match status" value="1"/>
</dbReference>
<dbReference type="EMBL" id="JANJYI010000008">
    <property type="protein sequence ID" value="KAK2638420.1"/>
    <property type="molecule type" value="Genomic_DNA"/>
</dbReference>
<evidence type="ECO:0000313" key="3">
    <source>
        <dbReference type="Proteomes" id="UP001280121"/>
    </source>
</evidence>
<dbReference type="Proteomes" id="UP001280121">
    <property type="component" value="Unassembled WGS sequence"/>
</dbReference>
<proteinExistence type="predicted"/>
<accession>A0AAD9TLT4</accession>
<comment type="caution">
    <text evidence="2">The sequence shown here is derived from an EMBL/GenBank/DDBJ whole genome shotgun (WGS) entry which is preliminary data.</text>
</comment>
<dbReference type="GO" id="GO:0046983">
    <property type="term" value="F:protein dimerization activity"/>
    <property type="evidence" value="ECO:0007669"/>
    <property type="project" value="InterPro"/>
</dbReference>
<evidence type="ECO:0000313" key="2">
    <source>
        <dbReference type="EMBL" id="KAK2638420.1"/>
    </source>
</evidence>
<dbReference type="AlphaFoldDB" id="A0AAD9TLT4"/>
<organism evidence="2 3">
    <name type="scientific">Dipteronia dyeriana</name>
    <dbReference type="NCBI Taxonomy" id="168575"/>
    <lineage>
        <taxon>Eukaryota</taxon>
        <taxon>Viridiplantae</taxon>
        <taxon>Streptophyta</taxon>
        <taxon>Embryophyta</taxon>
        <taxon>Tracheophyta</taxon>
        <taxon>Spermatophyta</taxon>
        <taxon>Magnoliopsida</taxon>
        <taxon>eudicotyledons</taxon>
        <taxon>Gunneridae</taxon>
        <taxon>Pentapetalae</taxon>
        <taxon>rosids</taxon>
        <taxon>malvids</taxon>
        <taxon>Sapindales</taxon>
        <taxon>Sapindaceae</taxon>
        <taxon>Hippocastanoideae</taxon>
        <taxon>Acereae</taxon>
        <taxon>Dipteronia</taxon>
    </lineage>
</organism>
<dbReference type="PANTHER" id="PTHR23272">
    <property type="entry name" value="BED FINGER-RELATED"/>
    <property type="match status" value="1"/>
</dbReference>
<dbReference type="InterPro" id="IPR008906">
    <property type="entry name" value="HATC_C_dom"/>
</dbReference>
<evidence type="ECO:0000259" key="1">
    <source>
        <dbReference type="Pfam" id="PF05699"/>
    </source>
</evidence>
<name>A0AAD9TLT4_9ROSI</name>
<sequence>MPVSTVASESAFSTGSYILDPFRSSLTPKIVEGLILTGNWLQATCPIAEPCVVQKHAQNQDESVHLLKHYINIETEYESRVINVSMDDKNKEE</sequence>
<protein>
    <recommendedName>
        <fullName evidence="1">HAT C-terminal dimerisation domain-containing protein</fullName>
    </recommendedName>
</protein>
<reference evidence="2" key="1">
    <citation type="journal article" date="2023" name="Plant J.">
        <title>Genome sequences and population genomics provide insights into the demographic history, inbreeding, and mutation load of two 'living fossil' tree species of Dipteronia.</title>
        <authorList>
            <person name="Feng Y."/>
            <person name="Comes H.P."/>
            <person name="Chen J."/>
            <person name="Zhu S."/>
            <person name="Lu R."/>
            <person name="Zhang X."/>
            <person name="Li P."/>
            <person name="Qiu J."/>
            <person name="Olsen K.M."/>
            <person name="Qiu Y."/>
        </authorList>
    </citation>
    <scope>NUCLEOTIDE SEQUENCE</scope>
    <source>
        <strain evidence="2">KIB01</strain>
    </source>
</reference>